<evidence type="ECO:0000256" key="1">
    <source>
        <dbReference type="SAM" id="Phobius"/>
    </source>
</evidence>
<dbReference type="Gene3D" id="1.10.3350.20">
    <property type="entry name" value="Tmem141 protein family"/>
    <property type="match status" value="1"/>
</dbReference>
<dbReference type="EMBL" id="NEVH01009083">
    <property type="protein sequence ID" value="PNF33738.1"/>
    <property type="molecule type" value="Genomic_DNA"/>
</dbReference>
<dbReference type="AlphaFoldDB" id="A0A2J7QYS9"/>
<sequence length="109" mass="11946">MENVNELKKQQSEIHPGFGSYLECMTRALFTGLAAFTLAFSGSFIGQSLLKKHLPYGKNAHILVSSVLATGVSYQVTTHRTKCCQAAWMAAEDKHTYIKESSVTEDSSA</sequence>
<dbReference type="InParanoid" id="A0A2J7QYS9"/>
<dbReference type="PANTHER" id="PTHR47229">
    <property type="entry name" value="TRANSMEMBRANE PROTEIN 141"/>
    <property type="match status" value="1"/>
</dbReference>
<feature type="transmembrane region" description="Helical" evidence="1">
    <location>
        <begin position="28"/>
        <end position="50"/>
    </location>
</feature>
<dbReference type="PANTHER" id="PTHR47229:SF1">
    <property type="entry name" value="TRANSMEMBRANE PROTEIN 141"/>
    <property type="match status" value="1"/>
</dbReference>
<name>A0A2J7QYS9_9NEOP</name>
<dbReference type="Pfam" id="PF15110">
    <property type="entry name" value="TMEM141"/>
    <property type="match status" value="1"/>
</dbReference>
<dbReference type="InterPro" id="IPR038259">
    <property type="entry name" value="Tmem141_sf"/>
</dbReference>
<accession>A0A2J7QYS9</accession>
<keyword evidence="1" id="KW-1133">Transmembrane helix</keyword>
<evidence type="ECO:0008006" key="4">
    <source>
        <dbReference type="Google" id="ProtNLM"/>
    </source>
</evidence>
<feature type="non-terminal residue" evidence="2">
    <location>
        <position position="109"/>
    </location>
</feature>
<dbReference type="InterPro" id="IPR026788">
    <property type="entry name" value="Tmem141"/>
</dbReference>
<reference evidence="2 3" key="1">
    <citation type="submission" date="2017-12" db="EMBL/GenBank/DDBJ databases">
        <title>Hemimetabolous genomes reveal molecular basis of termite eusociality.</title>
        <authorList>
            <person name="Harrison M.C."/>
            <person name="Jongepier E."/>
            <person name="Robertson H.M."/>
            <person name="Arning N."/>
            <person name="Bitard-Feildel T."/>
            <person name="Chao H."/>
            <person name="Childers C.P."/>
            <person name="Dinh H."/>
            <person name="Doddapaneni H."/>
            <person name="Dugan S."/>
            <person name="Gowin J."/>
            <person name="Greiner C."/>
            <person name="Han Y."/>
            <person name="Hu H."/>
            <person name="Hughes D.S.T."/>
            <person name="Huylmans A.-K."/>
            <person name="Kemena C."/>
            <person name="Kremer L.P.M."/>
            <person name="Lee S.L."/>
            <person name="Lopez-Ezquerra A."/>
            <person name="Mallet L."/>
            <person name="Monroy-Kuhn J.M."/>
            <person name="Moser A."/>
            <person name="Murali S.C."/>
            <person name="Muzny D.M."/>
            <person name="Otani S."/>
            <person name="Piulachs M.-D."/>
            <person name="Poelchau M."/>
            <person name="Qu J."/>
            <person name="Schaub F."/>
            <person name="Wada-Katsumata A."/>
            <person name="Worley K.C."/>
            <person name="Xie Q."/>
            <person name="Ylla G."/>
            <person name="Poulsen M."/>
            <person name="Gibbs R.A."/>
            <person name="Schal C."/>
            <person name="Richards S."/>
            <person name="Belles X."/>
            <person name="Korb J."/>
            <person name="Bornberg-Bauer E."/>
        </authorList>
    </citation>
    <scope>NUCLEOTIDE SEQUENCE [LARGE SCALE GENOMIC DNA]</scope>
    <source>
        <tissue evidence="2">Whole body</tissue>
    </source>
</reference>
<proteinExistence type="predicted"/>
<gene>
    <name evidence="2" type="ORF">B7P43_G11227</name>
</gene>
<dbReference type="Proteomes" id="UP000235965">
    <property type="component" value="Unassembled WGS sequence"/>
</dbReference>
<dbReference type="STRING" id="105785.A0A2J7QYS9"/>
<keyword evidence="1" id="KW-0812">Transmembrane</keyword>
<protein>
    <recommendedName>
        <fullName evidence="4">Transmembrane protein 141</fullName>
    </recommendedName>
</protein>
<keyword evidence="3" id="KW-1185">Reference proteome</keyword>
<keyword evidence="1" id="KW-0472">Membrane</keyword>
<comment type="caution">
    <text evidence="2">The sequence shown here is derived from an EMBL/GenBank/DDBJ whole genome shotgun (WGS) entry which is preliminary data.</text>
</comment>
<evidence type="ECO:0000313" key="2">
    <source>
        <dbReference type="EMBL" id="PNF33738.1"/>
    </source>
</evidence>
<organism evidence="2 3">
    <name type="scientific">Cryptotermes secundus</name>
    <dbReference type="NCBI Taxonomy" id="105785"/>
    <lineage>
        <taxon>Eukaryota</taxon>
        <taxon>Metazoa</taxon>
        <taxon>Ecdysozoa</taxon>
        <taxon>Arthropoda</taxon>
        <taxon>Hexapoda</taxon>
        <taxon>Insecta</taxon>
        <taxon>Pterygota</taxon>
        <taxon>Neoptera</taxon>
        <taxon>Polyneoptera</taxon>
        <taxon>Dictyoptera</taxon>
        <taxon>Blattodea</taxon>
        <taxon>Blattoidea</taxon>
        <taxon>Termitoidae</taxon>
        <taxon>Kalotermitidae</taxon>
        <taxon>Cryptotermitinae</taxon>
        <taxon>Cryptotermes</taxon>
    </lineage>
</organism>
<evidence type="ECO:0000313" key="3">
    <source>
        <dbReference type="Proteomes" id="UP000235965"/>
    </source>
</evidence>